<dbReference type="KEGG" id="bim:105681050"/>
<dbReference type="OrthoDB" id="7700848at2759"/>
<feature type="region of interest" description="Disordered" evidence="1">
    <location>
        <begin position="1"/>
        <end position="22"/>
    </location>
</feature>
<protein>
    <submittedName>
        <fullName evidence="3">Uncharacterized protein LOC105681050</fullName>
    </submittedName>
</protein>
<accession>A0A6P3UXY1</accession>
<dbReference type="AlphaFoldDB" id="A0A6P3UXY1"/>
<proteinExistence type="predicted"/>
<feature type="compositionally biased region" description="Polar residues" evidence="1">
    <location>
        <begin position="1"/>
        <end position="11"/>
    </location>
</feature>
<gene>
    <name evidence="3" type="primary">LOC105681050</name>
</gene>
<name>A0A6P3UXY1_BOMIM</name>
<dbReference type="Proteomes" id="UP000515180">
    <property type="component" value="Unplaced"/>
</dbReference>
<evidence type="ECO:0000313" key="3">
    <source>
        <dbReference type="RefSeq" id="XP_012243629.1"/>
    </source>
</evidence>
<evidence type="ECO:0000313" key="2">
    <source>
        <dbReference type="Proteomes" id="UP000515180"/>
    </source>
</evidence>
<dbReference type="RefSeq" id="XP_012243629.1">
    <property type="nucleotide sequence ID" value="XM_012388206.1"/>
</dbReference>
<dbReference type="GeneID" id="105681050"/>
<sequence>MLGGSPPTSNRRVTRRNGSWAPYGAPNVNAPRDAVRRLYYGVWESVVLYGAPIWASSMGKAKIRNITKRAAMIRMSTAYRTVSHGALCVVTSNMPTHIKAWLRWKQYGVKRRIVKNAEGTEPALYEEMERLKTEAEDRWRVEWMAHNPYSWTKRLIEDPLIFYRTKRGINYYVMQILTGHGTFNWYRHRIGKETHPS</sequence>
<reference evidence="3" key="1">
    <citation type="submission" date="2025-08" db="UniProtKB">
        <authorList>
            <consortium name="RefSeq"/>
        </authorList>
    </citation>
    <scope>IDENTIFICATION</scope>
</reference>
<organism evidence="2 3">
    <name type="scientific">Bombus impatiens</name>
    <name type="common">Bumblebee</name>
    <dbReference type="NCBI Taxonomy" id="132113"/>
    <lineage>
        <taxon>Eukaryota</taxon>
        <taxon>Metazoa</taxon>
        <taxon>Ecdysozoa</taxon>
        <taxon>Arthropoda</taxon>
        <taxon>Hexapoda</taxon>
        <taxon>Insecta</taxon>
        <taxon>Pterygota</taxon>
        <taxon>Neoptera</taxon>
        <taxon>Endopterygota</taxon>
        <taxon>Hymenoptera</taxon>
        <taxon>Apocrita</taxon>
        <taxon>Aculeata</taxon>
        <taxon>Apoidea</taxon>
        <taxon>Anthophila</taxon>
        <taxon>Apidae</taxon>
        <taxon>Bombus</taxon>
        <taxon>Pyrobombus</taxon>
    </lineage>
</organism>
<evidence type="ECO:0000256" key="1">
    <source>
        <dbReference type="SAM" id="MobiDB-lite"/>
    </source>
</evidence>
<keyword evidence="2" id="KW-1185">Reference proteome</keyword>